<dbReference type="PANTHER" id="PTHR11956:SF5">
    <property type="entry name" value="ARGININE--TRNA LIGASE, CYTOPLASMIC"/>
    <property type="match status" value="1"/>
</dbReference>
<dbReference type="InterPro" id="IPR001278">
    <property type="entry name" value="Arg-tRNA-ligase"/>
</dbReference>
<reference evidence="15 16" key="1">
    <citation type="submission" date="2016-02" db="EMBL/GenBank/DDBJ databases">
        <authorList>
            <person name="Wen L."/>
            <person name="He K."/>
            <person name="Yang H."/>
        </authorList>
    </citation>
    <scope>NUCLEOTIDE SEQUENCE [LARGE SCALE GENOMIC DNA]</scope>
    <source>
        <strain evidence="15">Trichococcus palustris</strain>
    </source>
</reference>
<evidence type="ECO:0000256" key="2">
    <source>
        <dbReference type="ARBA" id="ARBA00005594"/>
    </source>
</evidence>
<keyword evidence="4 11" id="KW-0963">Cytoplasm</keyword>
<dbReference type="OrthoDB" id="9805987at2"/>
<dbReference type="HAMAP" id="MF_00123">
    <property type="entry name" value="Arg_tRNA_synth"/>
    <property type="match status" value="1"/>
</dbReference>
<keyword evidence="6 11" id="KW-0547">Nucleotide-binding</keyword>
<dbReference type="InterPro" id="IPR005148">
    <property type="entry name" value="Arg-tRNA-synth_N"/>
</dbReference>
<dbReference type="Pfam" id="PF05746">
    <property type="entry name" value="DALR_1"/>
    <property type="match status" value="1"/>
</dbReference>
<evidence type="ECO:0000256" key="9">
    <source>
        <dbReference type="ARBA" id="ARBA00023146"/>
    </source>
</evidence>
<evidence type="ECO:0000259" key="13">
    <source>
        <dbReference type="SMART" id="SM00836"/>
    </source>
</evidence>
<evidence type="ECO:0000256" key="1">
    <source>
        <dbReference type="ARBA" id="ARBA00004496"/>
    </source>
</evidence>
<organism evidence="15 16">
    <name type="scientific">Trichococcus palustris</name>
    <dbReference type="NCBI Taxonomy" id="140314"/>
    <lineage>
        <taxon>Bacteria</taxon>
        <taxon>Bacillati</taxon>
        <taxon>Bacillota</taxon>
        <taxon>Bacilli</taxon>
        <taxon>Lactobacillales</taxon>
        <taxon>Carnobacteriaceae</taxon>
        <taxon>Trichococcus</taxon>
    </lineage>
</organism>
<evidence type="ECO:0000256" key="8">
    <source>
        <dbReference type="ARBA" id="ARBA00022917"/>
    </source>
</evidence>
<proteinExistence type="inferred from homology"/>
<comment type="catalytic activity">
    <reaction evidence="10 11">
        <text>tRNA(Arg) + L-arginine + ATP = L-arginyl-tRNA(Arg) + AMP + diphosphate</text>
        <dbReference type="Rhea" id="RHEA:20301"/>
        <dbReference type="Rhea" id="RHEA-COMP:9658"/>
        <dbReference type="Rhea" id="RHEA-COMP:9673"/>
        <dbReference type="ChEBI" id="CHEBI:30616"/>
        <dbReference type="ChEBI" id="CHEBI:32682"/>
        <dbReference type="ChEBI" id="CHEBI:33019"/>
        <dbReference type="ChEBI" id="CHEBI:78442"/>
        <dbReference type="ChEBI" id="CHEBI:78513"/>
        <dbReference type="ChEBI" id="CHEBI:456215"/>
        <dbReference type="EC" id="6.1.1.19"/>
    </reaction>
</comment>
<comment type="subcellular location">
    <subcellularLocation>
        <location evidence="1 11">Cytoplasm</location>
    </subcellularLocation>
</comment>
<evidence type="ECO:0000313" key="16">
    <source>
        <dbReference type="Proteomes" id="UP000242754"/>
    </source>
</evidence>
<feature type="domain" description="Arginyl tRNA synthetase N-terminal" evidence="14">
    <location>
        <begin position="1"/>
        <end position="84"/>
    </location>
</feature>
<accession>A0A143YWX1</accession>
<evidence type="ECO:0000256" key="4">
    <source>
        <dbReference type="ARBA" id="ARBA00022490"/>
    </source>
</evidence>
<evidence type="ECO:0000313" key="15">
    <source>
        <dbReference type="EMBL" id="CZQ99718.1"/>
    </source>
</evidence>
<evidence type="ECO:0000256" key="5">
    <source>
        <dbReference type="ARBA" id="ARBA00022598"/>
    </source>
</evidence>
<keyword evidence="16" id="KW-1185">Reference proteome</keyword>
<dbReference type="InterPro" id="IPR014729">
    <property type="entry name" value="Rossmann-like_a/b/a_fold"/>
</dbReference>
<keyword evidence="5 11" id="KW-0436">Ligase</keyword>
<evidence type="ECO:0000256" key="7">
    <source>
        <dbReference type="ARBA" id="ARBA00022840"/>
    </source>
</evidence>
<keyword evidence="8 11" id="KW-0648">Protein biosynthesis</keyword>
<dbReference type="Pfam" id="PF00750">
    <property type="entry name" value="tRNA-synt_1d"/>
    <property type="match status" value="1"/>
</dbReference>
<dbReference type="FunFam" id="3.40.50.620:FF:000116">
    <property type="entry name" value="Arginine--tRNA ligase"/>
    <property type="match status" value="1"/>
</dbReference>
<dbReference type="SUPFAM" id="SSF52374">
    <property type="entry name" value="Nucleotidylyl transferase"/>
    <property type="match status" value="1"/>
</dbReference>
<dbReference type="InterPro" id="IPR008909">
    <property type="entry name" value="DALR_anticod-bd"/>
</dbReference>
<comment type="subunit">
    <text evidence="3 11">Monomer.</text>
</comment>
<sequence length="563" mass="63456">MDYKKIVAEEIQKLVAEHLTYDQVYQLLEVPKYTEHGDVAFPAFALAKALRKAPQAIAGELAEQLAHAYIEKVEPIGPYVNVFLNKKAVTDTVLHEIAAEQGEFGTANIGLGGNVPIDMSSPNIAKPISMGHLRSTVIGNALANIMKKVGYNPIKINHLGDWGTQFGKLIVAYKLWGSEEKVKAEPINELLTLYVRFHAEAEENDELNDEARAWFKKLEDGDEEALHLWTWFRSESLQEFMKIYDMLGITFDSFNGEAFYNDKMDEVVELLDNAGILTQDRGATIVDLEKYNLNPALIKKSDGATLYITRDLAAAIYRKRTYDFSMSLYVVGNEQSNHFKQLKAVLKELGYDWAEDMHHVPFGLITQGGKKLSTRQGKVILLEEVLNEATDLSLKQINEKNPTLENKEEVAKAVGVGAVVFHDLKNDRLNNFDFDLEEVVQFEGETGPYVQYTNARGLSILRKADAELETAYDLGLDDAYAWEVVKLLNNFPEIILQAYEKFEPSVVAKYTIQLSQAFNKYYGNTKVLVEDDQRNARLVLVKAVTTILQEGLRLLGVQSPEKM</sequence>
<dbReference type="SMART" id="SM00836">
    <property type="entry name" value="DALR_1"/>
    <property type="match status" value="1"/>
</dbReference>
<dbReference type="STRING" id="140314.SAMN04488076_10729"/>
<evidence type="ECO:0000259" key="14">
    <source>
        <dbReference type="SMART" id="SM01016"/>
    </source>
</evidence>
<dbReference type="InterPro" id="IPR035684">
    <property type="entry name" value="ArgRS_core"/>
</dbReference>
<evidence type="ECO:0000256" key="12">
    <source>
        <dbReference type="RuleBase" id="RU363038"/>
    </source>
</evidence>
<dbReference type="PANTHER" id="PTHR11956">
    <property type="entry name" value="ARGINYL-TRNA SYNTHETASE"/>
    <property type="match status" value="1"/>
</dbReference>
<gene>
    <name evidence="11" type="primary">argS</name>
    <name evidence="15" type="ORF">Tpal_2409</name>
</gene>
<dbReference type="RefSeq" id="WP_087033958.1">
    <property type="nucleotide sequence ID" value="NZ_FJNE01000008.1"/>
</dbReference>
<dbReference type="PRINTS" id="PR01038">
    <property type="entry name" value="TRNASYNTHARG"/>
</dbReference>
<dbReference type="GO" id="GO:0005737">
    <property type="term" value="C:cytoplasm"/>
    <property type="evidence" value="ECO:0007669"/>
    <property type="project" value="UniProtKB-SubCell"/>
</dbReference>
<dbReference type="SUPFAM" id="SSF55190">
    <property type="entry name" value="Arginyl-tRNA synthetase (ArgRS), N-terminal 'additional' domain"/>
    <property type="match status" value="1"/>
</dbReference>
<dbReference type="SUPFAM" id="SSF47323">
    <property type="entry name" value="Anticodon-binding domain of a subclass of class I aminoacyl-tRNA synthetases"/>
    <property type="match status" value="1"/>
</dbReference>
<dbReference type="SMART" id="SM01016">
    <property type="entry name" value="Arg_tRNA_synt_N"/>
    <property type="match status" value="1"/>
</dbReference>
<dbReference type="Gene3D" id="3.30.1360.70">
    <property type="entry name" value="Arginyl tRNA synthetase N-terminal domain"/>
    <property type="match status" value="1"/>
</dbReference>
<keyword evidence="7 11" id="KW-0067">ATP-binding</keyword>
<dbReference type="Gene3D" id="1.10.730.10">
    <property type="entry name" value="Isoleucyl-tRNA Synthetase, Domain 1"/>
    <property type="match status" value="1"/>
</dbReference>
<evidence type="ECO:0000256" key="6">
    <source>
        <dbReference type="ARBA" id="ARBA00022741"/>
    </source>
</evidence>
<dbReference type="EMBL" id="FJNE01000008">
    <property type="protein sequence ID" value="CZQ99718.1"/>
    <property type="molecule type" value="Genomic_DNA"/>
</dbReference>
<dbReference type="GO" id="GO:0006420">
    <property type="term" value="P:arginyl-tRNA aminoacylation"/>
    <property type="evidence" value="ECO:0007669"/>
    <property type="project" value="UniProtKB-UniRule"/>
</dbReference>
<dbReference type="Gene3D" id="3.40.50.620">
    <property type="entry name" value="HUPs"/>
    <property type="match status" value="1"/>
</dbReference>
<dbReference type="NCBIfam" id="TIGR00456">
    <property type="entry name" value="argS"/>
    <property type="match status" value="1"/>
</dbReference>
<evidence type="ECO:0000256" key="11">
    <source>
        <dbReference type="HAMAP-Rule" id="MF_00123"/>
    </source>
</evidence>
<dbReference type="EC" id="6.1.1.19" evidence="11"/>
<name>A0A143YWX1_9LACT</name>
<dbReference type="GO" id="GO:0005524">
    <property type="term" value="F:ATP binding"/>
    <property type="evidence" value="ECO:0007669"/>
    <property type="project" value="UniProtKB-UniRule"/>
</dbReference>
<dbReference type="CDD" id="cd00671">
    <property type="entry name" value="ArgRS_core"/>
    <property type="match status" value="1"/>
</dbReference>
<feature type="short sequence motif" description="'HIGH' region" evidence="11">
    <location>
        <begin position="122"/>
        <end position="132"/>
    </location>
</feature>
<dbReference type="Pfam" id="PF03485">
    <property type="entry name" value="Arg_tRNA_synt_N"/>
    <property type="match status" value="1"/>
</dbReference>
<keyword evidence="9 11" id="KW-0030">Aminoacyl-tRNA synthetase</keyword>
<dbReference type="FunFam" id="1.10.730.10:FF:000006">
    <property type="entry name" value="Arginyl-tRNA synthetase 2, mitochondrial"/>
    <property type="match status" value="1"/>
</dbReference>
<dbReference type="InterPro" id="IPR036695">
    <property type="entry name" value="Arg-tRNA-synth_N_sf"/>
</dbReference>
<evidence type="ECO:0000256" key="3">
    <source>
        <dbReference type="ARBA" id="ARBA00011245"/>
    </source>
</evidence>
<feature type="domain" description="DALR anticodon binding" evidence="13">
    <location>
        <begin position="450"/>
        <end position="563"/>
    </location>
</feature>
<dbReference type="AlphaFoldDB" id="A0A143YWX1"/>
<dbReference type="GO" id="GO:0004814">
    <property type="term" value="F:arginine-tRNA ligase activity"/>
    <property type="evidence" value="ECO:0007669"/>
    <property type="project" value="UniProtKB-UniRule"/>
</dbReference>
<protein>
    <recommendedName>
        <fullName evidence="11">Arginine--tRNA ligase</fullName>
        <ecNumber evidence="11">6.1.1.19</ecNumber>
    </recommendedName>
    <alternativeName>
        <fullName evidence="11">Arginyl-tRNA synthetase</fullName>
        <shortName evidence="11">ArgRS</shortName>
    </alternativeName>
</protein>
<comment type="similarity">
    <text evidence="2 11 12">Belongs to the class-I aminoacyl-tRNA synthetase family.</text>
</comment>
<evidence type="ECO:0000256" key="10">
    <source>
        <dbReference type="ARBA" id="ARBA00049339"/>
    </source>
</evidence>
<dbReference type="Proteomes" id="UP000242754">
    <property type="component" value="Unassembled WGS sequence"/>
</dbReference>
<dbReference type="CDD" id="cd07956">
    <property type="entry name" value="Anticodon_Ia_Arg"/>
    <property type="match status" value="1"/>
</dbReference>
<dbReference type="InterPro" id="IPR009080">
    <property type="entry name" value="tRNAsynth_Ia_anticodon-bd"/>
</dbReference>